<evidence type="ECO:0000256" key="4">
    <source>
        <dbReference type="ARBA" id="ARBA00022692"/>
    </source>
</evidence>
<dbReference type="PANTHER" id="PTHR30250">
    <property type="entry name" value="PST FAMILY PREDICTED COLANIC ACID TRANSPORTER"/>
    <property type="match status" value="1"/>
</dbReference>
<name>A0A840YYM3_9SPHN</name>
<evidence type="ECO:0000256" key="5">
    <source>
        <dbReference type="ARBA" id="ARBA00022989"/>
    </source>
</evidence>
<evidence type="ECO:0000313" key="8">
    <source>
        <dbReference type="EMBL" id="MBB5718705.1"/>
    </source>
</evidence>
<gene>
    <name evidence="8" type="ORF">FHR23_001628</name>
</gene>
<evidence type="ECO:0000256" key="6">
    <source>
        <dbReference type="ARBA" id="ARBA00023136"/>
    </source>
</evidence>
<keyword evidence="4 7" id="KW-0812">Transmembrane</keyword>
<dbReference type="PANTHER" id="PTHR30250:SF10">
    <property type="entry name" value="LIPOPOLYSACCHARIDE BIOSYNTHESIS PROTEIN WZXC"/>
    <property type="match status" value="1"/>
</dbReference>
<evidence type="ECO:0000256" key="3">
    <source>
        <dbReference type="ARBA" id="ARBA00022475"/>
    </source>
</evidence>
<evidence type="ECO:0000313" key="9">
    <source>
        <dbReference type="Proteomes" id="UP000554342"/>
    </source>
</evidence>
<organism evidence="8 9">
    <name type="scientific">Stakelama sediminis</name>
    <dbReference type="NCBI Taxonomy" id="463200"/>
    <lineage>
        <taxon>Bacteria</taxon>
        <taxon>Pseudomonadati</taxon>
        <taxon>Pseudomonadota</taxon>
        <taxon>Alphaproteobacteria</taxon>
        <taxon>Sphingomonadales</taxon>
        <taxon>Sphingomonadaceae</taxon>
        <taxon>Stakelama</taxon>
    </lineage>
</organism>
<evidence type="ECO:0000256" key="7">
    <source>
        <dbReference type="SAM" id="Phobius"/>
    </source>
</evidence>
<keyword evidence="3" id="KW-1003">Cell membrane</keyword>
<dbReference type="EMBL" id="JACIJI010000002">
    <property type="protein sequence ID" value="MBB5718705.1"/>
    <property type="molecule type" value="Genomic_DNA"/>
</dbReference>
<feature type="transmembrane region" description="Helical" evidence="7">
    <location>
        <begin position="395"/>
        <end position="416"/>
    </location>
</feature>
<dbReference type="AlphaFoldDB" id="A0A840YYM3"/>
<dbReference type="Proteomes" id="UP000554342">
    <property type="component" value="Unassembled WGS sequence"/>
</dbReference>
<dbReference type="InterPro" id="IPR050833">
    <property type="entry name" value="Poly_Biosynth_Transport"/>
</dbReference>
<keyword evidence="5 7" id="KW-1133">Transmembrane helix</keyword>
<protein>
    <submittedName>
        <fullName evidence="8">O-antigen/teichoic acid export membrane protein</fullName>
    </submittedName>
</protein>
<feature type="transmembrane region" description="Helical" evidence="7">
    <location>
        <begin position="64"/>
        <end position="84"/>
    </location>
</feature>
<evidence type="ECO:0000256" key="2">
    <source>
        <dbReference type="ARBA" id="ARBA00007430"/>
    </source>
</evidence>
<dbReference type="Pfam" id="PF13440">
    <property type="entry name" value="Polysacc_synt_3"/>
    <property type="match status" value="1"/>
</dbReference>
<dbReference type="CDD" id="cd13127">
    <property type="entry name" value="MATE_tuaB_like"/>
    <property type="match status" value="1"/>
</dbReference>
<accession>A0A840YYM3</accession>
<keyword evidence="6 7" id="KW-0472">Membrane</keyword>
<feature type="transmembrane region" description="Helical" evidence="7">
    <location>
        <begin position="336"/>
        <end position="359"/>
    </location>
</feature>
<feature type="transmembrane region" description="Helical" evidence="7">
    <location>
        <begin position="428"/>
        <end position="454"/>
    </location>
</feature>
<comment type="caution">
    <text evidence="8">The sequence shown here is derived from an EMBL/GenBank/DDBJ whole genome shotgun (WGS) entry which is preliminary data.</text>
</comment>
<feature type="transmembrane region" description="Helical" evidence="7">
    <location>
        <begin position="303"/>
        <end position="324"/>
    </location>
</feature>
<comment type="similarity">
    <text evidence="2">Belongs to the polysaccharide synthase family.</text>
</comment>
<feature type="transmembrane region" description="Helical" evidence="7">
    <location>
        <begin position="134"/>
        <end position="151"/>
    </location>
</feature>
<feature type="transmembrane region" description="Helical" evidence="7">
    <location>
        <begin position="273"/>
        <end position="297"/>
    </location>
</feature>
<reference evidence="8 9" key="1">
    <citation type="submission" date="2020-08" db="EMBL/GenBank/DDBJ databases">
        <title>Genomic Encyclopedia of Type Strains, Phase IV (KMG-IV): sequencing the most valuable type-strain genomes for metagenomic binning, comparative biology and taxonomic classification.</title>
        <authorList>
            <person name="Goeker M."/>
        </authorList>
    </citation>
    <scope>NUCLEOTIDE SEQUENCE [LARGE SCALE GENOMIC DNA]</scope>
    <source>
        <strain evidence="8 9">DSM 27203</strain>
    </source>
</reference>
<proteinExistence type="inferred from homology"/>
<feature type="transmembrane region" description="Helical" evidence="7">
    <location>
        <begin position="28"/>
        <end position="52"/>
    </location>
</feature>
<sequence>MSRLVLNALSLVSTLVLARLLVPADFGIVAIATAALEFVVALTELSLSAALIQRRYLQRSHVDTAWTMAVIRSLVVLAVFTALAVPLSHAYGDDRLIPVFIVTGLTAATIDLLNPRVSLRMKMMDFRPQFTCQIIKRTVTVIVSITLAILFRSYWAMILGSAAGAVMTVIISYILWPYIPRFTLSRARDLLGFSSWLFAEQVMNVLNWRFDQLLSGLVLSKRELGLFSLAINLSVMPSREITAPLVQALFPGFSNVTDSPARLARGYMTAQRAIGMVTIPAGVGFALAAQPFVALALGSKWAVAVPIIQVLACSFAFQTLTIGLRSLAMAMGHTRLLFFREAISFAVRLACVLAGVLLAGLTGLVWARAISAVLGVMIALDMVRRLLGFGIVAQMAAHFRTFVGAITMVAVVMAAMRLLGQGEGTAHYALQLCVTIVAGAVAYIATVGALWIAAGRPGGAERELLNAVSGVLGIFRRRVVKPA</sequence>
<dbReference type="GO" id="GO:0005886">
    <property type="term" value="C:plasma membrane"/>
    <property type="evidence" value="ECO:0007669"/>
    <property type="project" value="UniProtKB-SubCell"/>
</dbReference>
<feature type="transmembrane region" description="Helical" evidence="7">
    <location>
        <begin position="96"/>
        <end position="113"/>
    </location>
</feature>
<evidence type="ECO:0000256" key="1">
    <source>
        <dbReference type="ARBA" id="ARBA00004651"/>
    </source>
</evidence>
<feature type="transmembrane region" description="Helical" evidence="7">
    <location>
        <begin position="157"/>
        <end position="179"/>
    </location>
</feature>
<comment type="subcellular location">
    <subcellularLocation>
        <location evidence="1">Cell membrane</location>
        <topology evidence="1">Multi-pass membrane protein</topology>
    </subcellularLocation>
</comment>
<keyword evidence="9" id="KW-1185">Reference proteome</keyword>